<dbReference type="Proteomes" id="UP001359559">
    <property type="component" value="Unassembled WGS sequence"/>
</dbReference>
<keyword evidence="5" id="KW-1185">Reference proteome</keyword>
<dbReference type="AlphaFoldDB" id="A0AAN9F895"/>
<dbReference type="PROSITE" id="PS51375">
    <property type="entry name" value="PPR"/>
    <property type="match status" value="2"/>
</dbReference>
<name>A0AAN9F895_CLITE</name>
<dbReference type="Pfam" id="PF13041">
    <property type="entry name" value="PPR_2"/>
    <property type="match status" value="1"/>
</dbReference>
<feature type="repeat" description="PPR" evidence="3">
    <location>
        <begin position="102"/>
        <end position="136"/>
    </location>
</feature>
<sequence>MISTQVMARDAAHYHLDCSAHYNAQEDVARRNSTSRACSSAKNVITYGAEKALELFKKIIEQGISPNGYTYTILIDVLCKGRRLETAQDIFQNLLIEGLHLRERTYNVMIGGFCKEGLFDKALTLLFKMENDGIVEPVEEGVTGVNSVKVDISVISLDSDVTLA</sequence>
<dbReference type="PANTHER" id="PTHR47932">
    <property type="entry name" value="ATPASE EXPRESSION PROTEIN 3"/>
    <property type="match status" value="1"/>
</dbReference>
<dbReference type="NCBIfam" id="TIGR00756">
    <property type="entry name" value="PPR"/>
    <property type="match status" value="2"/>
</dbReference>
<dbReference type="InterPro" id="IPR011990">
    <property type="entry name" value="TPR-like_helical_dom_sf"/>
</dbReference>
<evidence type="ECO:0000256" key="2">
    <source>
        <dbReference type="ARBA" id="ARBA00022737"/>
    </source>
</evidence>
<proteinExistence type="inferred from homology"/>
<gene>
    <name evidence="4" type="ORF">RJT34_25984</name>
</gene>
<evidence type="ECO:0000256" key="1">
    <source>
        <dbReference type="ARBA" id="ARBA00007626"/>
    </source>
</evidence>
<evidence type="ECO:0000313" key="4">
    <source>
        <dbReference type="EMBL" id="KAK7270666.1"/>
    </source>
</evidence>
<keyword evidence="2" id="KW-0677">Repeat</keyword>
<dbReference type="InterPro" id="IPR002885">
    <property type="entry name" value="PPR_rpt"/>
</dbReference>
<dbReference type="EMBL" id="JAYKXN010000007">
    <property type="protein sequence ID" value="KAK7270666.1"/>
    <property type="molecule type" value="Genomic_DNA"/>
</dbReference>
<comment type="caution">
    <text evidence="4">The sequence shown here is derived from an EMBL/GenBank/DDBJ whole genome shotgun (WGS) entry which is preliminary data.</text>
</comment>
<evidence type="ECO:0000256" key="3">
    <source>
        <dbReference type="PROSITE-ProRule" id="PRU00708"/>
    </source>
</evidence>
<reference evidence="4 5" key="1">
    <citation type="submission" date="2024-01" db="EMBL/GenBank/DDBJ databases">
        <title>The genomes of 5 underutilized Papilionoideae crops provide insights into root nodulation and disease resistance.</title>
        <authorList>
            <person name="Yuan L."/>
        </authorList>
    </citation>
    <scope>NUCLEOTIDE SEQUENCE [LARGE SCALE GENOMIC DNA]</scope>
    <source>
        <strain evidence="4">LY-2023</strain>
        <tissue evidence="4">Leaf</tissue>
    </source>
</reference>
<evidence type="ECO:0008006" key="6">
    <source>
        <dbReference type="Google" id="ProtNLM"/>
    </source>
</evidence>
<dbReference type="PANTHER" id="PTHR47932:SF63">
    <property type="entry name" value="OS08G0290000 PROTEIN"/>
    <property type="match status" value="1"/>
</dbReference>
<protein>
    <recommendedName>
        <fullName evidence="6">Pentatricopeptide repeat-containing protein</fullName>
    </recommendedName>
</protein>
<dbReference type="GO" id="GO:0003729">
    <property type="term" value="F:mRNA binding"/>
    <property type="evidence" value="ECO:0007669"/>
    <property type="project" value="TreeGrafter"/>
</dbReference>
<comment type="similarity">
    <text evidence="1">Belongs to the PPR family. P subfamily.</text>
</comment>
<evidence type="ECO:0000313" key="5">
    <source>
        <dbReference type="Proteomes" id="UP001359559"/>
    </source>
</evidence>
<dbReference type="Gene3D" id="1.25.40.10">
    <property type="entry name" value="Tetratricopeptide repeat domain"/>
    <property type="match status" value="1"/>
</dbReference>
<organism evidence="4 5">
    <name type="scientific">Clitoria ternatea</name>
    <name type="common">Butterfly pea</name>
    <dbReference type="NCBI Taxonomy" id="43366"/>
    <lineage>
        <taxon>Eukaryota</taxon>
        <taxon>Viridiplantae</taxon>
        <taxon>Streptophyta</taxon>
        <taxon>Embryophyta</taxon>
        <taxon>Tracheophyta</taxon>
        <taxon>Spermatophyta</taxon>
        <taxon>Magnoliopsida</taxon>
        <taxon>eudicotyledons</taxon>
        <taxon>Gunneridae</taxon>
        <taxon>Pentapetalae</taxon>
        <taxon>rosids</taxon>
        <taxon>fabids</taxon>
        <taxon>Fabales</taxon>
        <taxon>Fabaceae</taxon>
        <taxon>Papilionoideae</taxon>
        <taxon>50 kb inversion clade</taxon>
        <taxon>NPAAA clade</taxon>
        <taxon>indigoferoid/millettioid clade</taxon>
        <taxon>Phaseoleae</taxon>
        <taxon>Clitoria</taxon>
    </lineage>
</organism>
<dbReference type="Pfam" id="PF01535">
    <property type="entry name" value="PPR"/>
    <property type="match status" value="1"/>
</dbReference>
<accession>A0AAN9F895</accession>
<feature type="repeat" description="PPR" evidence="3">
    <location>
        <begin position="67"/>
        <end position="101"/>
    </location>
</feature>